<accession>A0A1I2FBC7</accession>
<evidence type="ECO:0000313" key="2">
    <source>
        <dbReference type="EMBL" id="SFF01831.1"/>
    </source>
</evidence>
<dbReference type="SUPFAM" id="SSF55781">
    <property type="entry name" value="GAF domain-like"/>
    <property type="match status" value="1"/>
</dbReference>
<dbReference type="InterPro" id="IPR003018">
    <property type="entry name" value="GAF"/>
</dbReference>
<dbReference type="Proteomes" id="UP000198977">
    <property type="component" value="Unassembled WGS sequence"/>
</dbReference>
<feature type="domain" description="GAF" evidence="1">
    <location>
        <begin position="46"/>
        <end position="144"/>
    </location>
</feature>
<dbReference type="InterPro" id="IPR029016">
    <property type="entry name" value="GAF-like_dom_sf"/>
</dbReference>
<dbReference type="Gene3D" id="3.30.450.40">
    <property type="match status" value="1"/>
</dbReference>
<dbReference type="Pfam" id="PF13185">
    <property type="entry name" value="GAF_2"/>
    <property type="match status" value="1"/>
</dbReference>
<evidence type="ECO:0000259" key="1">
    <source>
        <dbReference type="Pfam" id="PF13185"/>
    </source>
</evidence>
<dbReference type="AlphaFoldDB" id="A0A1I2FBC7"/>
<dbReference type="RefSeq" id="WP_093925059.1">
    <property type="nucleotide sequence ID" value="NZ_FOMW01000015.1"/>
</dbReference>
<gene>
    <name evidence="2" type="ORF">SAMN04488523_11521</name>
</gene>
<sequence>MKNDLERIADPATPLNAAYALCSATVPNGLFTAMRFHPAEMEVERLYSTMSDIYPVSGRKPKRDTPWGEKVLTRKEVNIGFGPADIAWAFSDYETILGLGLEAVLNIPVVTDGQILGTINYLRKAPSFTEGEVVAAQACAHALALRKDLGRTNSH</sequence>
<dbReference type="EMBL" id="FOMW01000015">
    <property type="protein sequence ID" value="SFF01831.1"/>
    <property type="molecule type" value="Genomic_DNA"/>
</dbReference>
<organism evidence="2 3">
    <name type="scientific">Sulfitobacter brevis</name>
    <dbReference type="NCBI Taxonomy" id="74348"/>
    <lineage>
        <taxon>Bacteria</taxon>
        <taxon>Pseudomonadati</taxon>
        <taxon>Pseudomonadota</taxon>
        <taxon>Alphaproteobacteria</taxon>
        <taxon>Rhodobacterales</taxon>
        <taxon>Roseobacteraceae</taxon>
        <taxon>Sulfitobacter</taxon>
    </lineage>
</organism>
<protein>
    <submittedName>
        <fullName evidence="2">GAF domain-containing protein</fullName>
    </submittedName>
</protein>
<dbReference type="STRING" id="74348.SAMN04488523_11521"/>
<reference evidence="2 3" key="1">
    <citation type="submission" date="2016-10" db="EMBL/GenBank/DDBJ databases">
        <authorList>
            <person name="de Groot N.N."/>
        </authorList>
    </citation>
    <scope>NUCLEOTIDE SEQUENCE [LARGE SCALE GENOMIC DNA]</scope>
    <source>
        <strain evidence="2 3">DSM 11443</strain>
    </source>
</reference>
<evidence type="ECO:0000313" key="3">
    <source>
        <dbReference type="Proteomes" id="UP000198977"/>
    </source>
</evidence>
<proteinExistence type="predicted"/>
<dbReference type="OrthoDB" id="7066078at2"/>
<name>A0A1I2FBC7_9RHOB</name>
<keyword evidence="3" id="KW-1185">Reference proteome</keyword>